<proteinExistence type="predicted"/>
<evidence type="ECO:0000256" key="1">
    <source>
        <dbReference type="SAM" id="MobiDB-lite"/>
    </source>
</evidence>
<dbReference type="Proteomes" id="UP000240988">
    <property type="component" value="Unassembled WGS sequence"/>
</dbReference>
<dbReference type="PANTHER" id="PTHR45588">
    <property type="entry name" value="TPR DOMAIN-CONTAINING PROTEIN"/>
    <property type="match status" value="1"/>
</dbReference>
<feature type="signal peptide" evidence="2">
    <location>
        <begin position="1"/>
        <end position="22"/>
    </location>
</feature>
<evidence type="ECO:0008006" key="5">
    <source>
        <dbReference type="Google" id="ProtNLM"/>
    </source>
</evidence>
<name>A0A2U3NVD0_9MYCO</name>
<gene>
    <name evidence="3" type="ORF">MRAB57_3240</name>
</gene>
<protein>
    <recommendedName>
        <fullName evidence="5">Tetratricopeptide repeat protein</fullName>
    </recommendedName>
</protein>
<reference evidence="3 4" key="1">
    <citation type="submission" date="2017-01" db="EMBL/GenBank/DDBJ databases">
        <authorList>
            <consortium name="Urmite Genomes"/>
        </authorList>
    </citation>
    <scope>NUCLEOTIDE SEQUENCE [LARGE SCALE GENOMIC DNA]</scope>
    <source>
        <strain evidence="3 4">AB57</strain>
    </source>
</reference>
<feature type="region of interest" description="Disordered" evidence="1">
    <location>
        <begin position="26"/>
        <end position="50"/>
    </location>
</feature>
<keyword evidence="4" id="KW-1185">Reference proteome</keyword>
<evidence type="ECO:0000313" key="3">
    <source>
        <dbReference type="EMBL" id="SPM35415.1"/>
    </source>
</evidence>
<dbReference type="STRING" id="1841860.GCA_900157375_03242"/>
<dbReference type="EMBL" id="FUFA01000004">
    <property type="protein sequence ID" value="SPM35415.1"/>
    <property type="molecule type" value="Genomic_DNA"/>
</dbReference>
<keyword evidence="2" id="KW-0732">Signal</keyword>
<organism evidence="3 4">
    <name type="scientific">Mycobacterium rhizamassiliense</name>
    <dbReference type="NCBI Taxonomy" id="1841860"/>
    <lineage>
        <taxon>Bacteria</taxon>
        <taxon>Bacillati</taxon>
        <taxon>Actinomycetota</taxon>
        <taxon>Actinomycetes</taxon>
        <taxon>Mycobacteriales</taxon>
        <taxon>Mycobacteriaceae</taxon>
        <taxon>Mycobacterium</taxon>
    </lineage>
</organism>
<dbReference type="AlphaFoldDB" id="A0A2U3NVD0"/>
<evidence type="ECO:0000313" key="4">
    <source>
        <dbReference type="Proteomes" id="UP000240988"/>
    </source>
</evidence>
<evidence type="ECO:0000256" key="2">
    <source>
        <dbReference type="SAM" id="SignalP"/>
    </source>
</evidence>
<accession>A0A2U3NVD0</accession>
<feature type="chain" id="PRO_5038786226" description="Tetratricopeptide repeat protein" evidence="2">
    <location>
        <begin position="23"/>
        <end position="645"/>
    </location>
</feature>
<dbReference type="PROSITE" id="PS51257">
    <property type="entry name" value="PROKAR_LIPOPROTEIN"/>
    <property type="match status" value="1"/>
</dbReference>
<dbReference type="PANTHER" id="PTHR45588:SF1">
    <property type="entry name" value="WW DOMAIN-CONTAINING PROTEIN"/>
    <property type="match status" value="1"/>
</dbReference>
<sequence>MFKVFRNRLSAVAIAVAFTVAACCSPSEPTSSCQGPPDETMTPSAAKGTDPMGMAEETPPCSLYYLAKNDPVPPRYAGIGSAHWDVPAGQAYFDQGLRFFFAFNSRESYRAFHEAANEAESSNVPCSACYWAQALPLGVDINESEQSPYDRKQANAVLHSAEKANPSPEDRAIIDALLERNQECSTPDEKQCKKIRNNTYYDGMKKVLDAYGGSDPNIITLYADSVMNLTPWRYWDKDGKPVSDKVTDAQKQLEKALGFPTYRQNEGPIHFYIHLMEGSWTPELARRHADSLAPPTPSAPSAGHLVHMPSHIYYRVGAMQDAIKANKAAIDADDAYFAKEPNLYRPDGDRYRYEYYPHNIHFLLAAAVLSGDTPDRDIDRYSEKLLQSLPDNGNGLRAEKYRTTYYLAKLNFSRTADIRSFAQPDPFELQPIANLSYHFTQMMADIWDGNKPAQSADRFYDDIGKIRDAARKTEKNEDCDPSVRLPRDKDLCLAAILNYLGRARIAVLDAKRGDSARWADADAWARRALEIDDKLDYYEPPLWLYPTRQTLASVLIQRADAVGPLDRAWRSYLDDAKQQLLESLHEQPRANPAEMPIGIYPGNGWAYYGLLEIANRYDPAGVGQATLDLKTHWFGDPGFHTLDRM</sequence>